<dbReference type="AlphaFoldDB" id="A0A2P6RZN4"/>
<protein>
    <submittedName>
        <fullName evidence="2">Uncharacterized protein</fullName>
    </submittedName>
</protein>
<proteinExistence type="predicted"/>
<dbReference type="Proteomes" id="UP000238479">
    <property type="component" value="Chromosome 3"/>
</dbReference>
<organism evidence="2 3">
    <name type="scientific">Rosa chinensis</name>
    <name type="common">China rose</name>
    <dbReference type="NCBI Taxonomy" id="74649"/>
    <lineage>
        <taxon>Eukaryota</taxon>
        <taxon>Viridiplantae</taxon>
        <taxon>Streptophyta</taxon>
        <taxon>Embryophyta</taxon>
        <taxon>Tracheophyta</taxon>
        <taxon>Spermatophyta</taxon>
        <taxon>Magnoliopsida</taxon>
        <taxon>eudicotyledons</taxon>
        <taxon>Gunneridae</taxon>
        <taxon>Pentapetalae</taxon>
        <taxon>rosids</taxon>
        <taxon>fabids</taxon>
        <taxon>Rosales</taxon>
        <taxon>Rosaceae</taxon>
        <taxon>Rosoideae</taxon>
        <taxon>Rosoideae incertae sedis</taxon>
        <taxon>Rosa</taxon>
    </lineage>
</organism>
<dbReference type="EMBL" id="PDCK01000041">
    <property type="protein sequence ID" value="PRQ41629.1"/>
    <property type="molecule type" value="Genomic_DNA"/>
</dbReference>
<dbReference type="EMBL" id="PDCK01000040">
    <property type="protein sequence ID" value="PRQ51885.1"/>
    <property type="molecule type" value="Genomic_DNA"/>
</dbReference>
<dbReference type="Proteomes" id="UP000238479">
    <property type="component" value="Chromosome 2"/>
</dbReference>
<dbReference type="Gramene" id="PRQ41629">
    <property type="protein sequence ID" value="PRQ41629"/>
    <property type="gene ID" value="RchiOBHm_Chr3g0448871"/>
</dbReference>
<evidence type="ECO:0000313" key="3">
    <source>
        <dbReference type="Proteomes" id="UP000238479"/>
    </source>
</evidence>
<comment type="caution">
    <text evidence="2">The sequence shown here is derived from an EMBL/GenBank/DDBJ whole genome shotgun (WGS) entry which is preliminary data.</text>
</comment>
<accession>A0A2P6RZN4</accession>
<evidence type="ECO:0000313" key="1">
    <source>
        <dbReference type="EMBL" id="PRQ41629.1"/>
    </source>
</evidence>
<name>A0A2P6RZN4_ROSCH</name>
<dbReference type="Gramene" id="PRQ51885">
    <property type="protein sequence ID" value="PRQ51885"/>
    <property type="gene ID" value="RchiOBHm_Chr2g0149451"/>
</dbReference>
<sequence length="61" mass="7116">MKSETLQKVGILISFPPSVLSRKHIGAVFWRLSWKVFWKVIVWTSINDAIGNYSPKKRSKR</sequence>
<gene>
    <name evidence="2" type="ORF">RchiOBHm_Chr2g0149451</name>
    <name evidence="1" type="ORF">RchiOBHm_Chr3g0448871</name>
</gene>
<evidence type="ECO:0000313" key="2">
    <source>
        <dbReference type="EMBL" id="PRQ51885.1"/>
    </source>
</evidence>
<keyword evidence="3" id="KW-1185">Reference proteome</keyword>
<reference evidence="2 3" key="1">
    <citation type="journal article" date="2018" name="Nat. Genet.">
        <title>The Rosa genome provides new insights in the design of modern roses.</title>
        <authorList>
            <person name="Bendahmane M."/>
        </authorList>
    </citation>
    <scope>NUCLEOTIDE SEQUENCE [LARGE SCALE GENOMIC DNA]</scope>
    <source>
        <strain evidence="3">cv. Old Blush</strain>
    </source>
</reference>